<evidence type="ECO:0000313" key="1">
    <source>
        <dbReference type="EMBL" id="KXA18191.1"/>
    </source>
</evidence>
<dbReference type="Proteomes" id="UP000070558">
    <property type="component" value="Unassembled WGS sequence"/>
</dbReference>
<organism evidence="1 2">
    <name type="scientific">Gardnerella vaginalis</name>
    <dbReference type="NCBI Taxonomy" id="2702"/>
    <lineage>
        <taxon>Bacteria</taxon>
        <taxon>Bacillati</taxon>
        <taxon>Actinomycetota</taxon>
        <taxon>Actinomycetes</taxon>
        <taxon>Bifidobacteriales</taxon>
        <taxon>Bifidobacteriaceae</taxon>
        <taxon>Gardnerella</taxon>
    </lineage>
</organism>
<name>A0A133NPG3_GARVA</name>
<comment type="caution">
    <text evidence="1">The sequence shown here is derived from an EMBL/GenBank/DDBJ whole genome shotgun (WGS) entry which is preliminary data.</text>
</comment>
<sequence length="50" mass="5574">MGTNVGECSCVCFPKHQKWEQTWGSVPEFVYEIGQNGNKRGEKETNVGAL</sequence>
<reference evidence="1 2" key="1">
    <citation type="submission" date="2016-01" db="EMBL/GenBank/DDBJ databases">
        <authorList>
            <person name="Oliw E.H."/>
        </authorList>
    </citation>
    <scope>NUCLEOTIDE SEQUENCE [LARGE SCALE GENOMIC DNA]</scope>
    <source>
        <strain evidence="1 2">GED7760B</strain>
    </source>
</reference>
<gene>
    <name evidence="1" type="ORF">HMPREF3216_00700</name>
</gene>
<accession>A0A133NPG3</accession>
<dbReference type="AlphaFoldDB" id="A0A133NPG3"/>
<protein>
    <submittedName>
        <fullName evidence="1">Uncharacterized protein</fullName>
    </submittedName>
</protein>
<proteinExistence type="predicted"/>
<dbReference type="EMBL" id="LRQA01000038">
    <property type="protein sequence ID" value="KXA18191.1"/>
    <property type="molecule type" value="Genomic_DNA"/>
</dbReference>
<evidence type="ECO:0000313" key="2">
    <source>
        <dbReference type="Proteomes" id="UP000070558"/>
    </source>
</evidence>
<dbReference type="PATRIC" id="fig|2702.99.peg.681"/>